<keyword evidence="1" id="KW-0812">Transmembrane</keyword>
<feature type="transmembrane region" description="Helical" evidence="1">
    <location>
        <begin position="197"/>
        <end position="221"/>
    </location>
</feature>
<keyword evidence="3" id="KW-1185">Reference proteome</keyword>
<organism evidence="2 3">
    <name type="scientific">Nocardioides silvaticus</name>
    <dbReference type="NCBI Taxonomy" id="2201891"/>
    <lineage>
        <taxon>Bacteria</taxon>
        <taxon>Bacillati</taxon>
        <taxon>Actinomycetota</taxon>
        <taxon>Actinomycetes</taxon>
        <taxon>Propionibacteriales</taxon>
        <taxon>Nocardioidaceae</taxon>
        <taxon>Nocardioides</taxon>
    </lineage>
</organism>
<dbReference type="EMBL" id="QGDD01000003">
    <property type="protein sequence ID" value="PWN03404.1"/>
    <property type="molecule type" value="Genomic_DNA"/>
</dbReference>
<proteinExistence type="predicted"/>
<feature type="transmembrane region" description="Helical" evidence="1">
    <location>
        <begin position="53"/>
        <end position="76"/>
    </location>
</feature>
<dbReference type="AlphaFoldDB" id="A0A316TML7"/>
<comment type="caution">
    <text evidence="2">The sequence shown here is derived from an EMBL/GenBank/DDBJ whole genome shotgun (WGS) entry which is preliminary data.</text>
</comment>
<evidence type="ECO:0000256" key="1">
    <source>
        <dbReference type="SAM" id="Phobius"/>
    </source>
</evidence>
<dbReference type="Proteomes" id="UP000245507">
    <property type="component" value="Unassembled WGS sequence"/>
</dbReference>
<gene>
    <name evidence="2" type="ORF">DJ010_09910</name>
</gene>
<feature type="transmembrane region" description="Helical" evidence="1">
    <location>
        <begin position="21"/>
        <end position="41"/>
    </location>
</feature>
<feature type="transmembrane region" description="Helical" evidence="1">
    <location>
        <begin position="279"/>
        <end position="299"/>
    </location>
</feature>
<name>A0A316TML7_9ACTN</name>
<feature type="transmembrane region" description="Helical" evidence="1">
    <location>
        <begin position="137"/>
        <end position="154"/>
    </location>
</feature>
<feature type="transmembrane region" description="Helical" evidence="1">
    <location>
        <begin position="305"/>
        <end position="323"/>
    </location>
</feature>
<evidence type="ECO:0000313" key="3">
    <source>
        <dbReference type="Proteomes" id="UP000245507"/>
    </source>
</evidence>
<feature type="transmembrane region" description="Helical" evidence="1">
    <location>
        <begin position="253"/>
        <end position="272"/>
    </location>
</feature>
<evidence type="ECO:0000313" key="2">
    <source>
        <dbReference type="EMBL" id="PWN03404.1"/>
    </source>
</evidence>
<protein>
    <submittedName>
        <fullName evidence="2">Uncharacterized protein</fullName>
    </submittedName>
</protein>
<reference evidence="2 3" key="1">
    <citation type="submission" date="2018-05" db="EMBL/GenBank/DDBJ databases">
        <title>Nocardioides silvaticus genome.</title>
        <authorList>
            <person name="Li C."/>
            <person name="Wang G."/>
        </authorList>
    </citation>
    <scope>NUCLEOTIDE SEQUENCE [LARGE SCALE GENOMIC DNA]</scope>
    <source>
        <strain evidence="2 3">CCTCC AB 2018079</strain>
    </source>
</reference>
<feature type="transmembrane region" description="Helical" evidence="1">
    <location>
        <begin position="114"/>
        <end position="132"/>
    </location>
</feature>
<keyword evidence="1" id="KW-0472">Membrane</keyword>
<accession>A0A316TML7</accession>
<keyword evidence="1" id="KW-1133">Transmembrane helix</keyword>
<feature type="transmembrane region" description="Helical" evidence="1">
    <location>
        <begin position="169"/>
        <end position="190"/>
    </location>
</feature>
<feature type="transmembrane region" description="Helical" evidence="1">
    <location>
        <begin position="85"/>
        <end position="102"/>
    </location>
</feature>
<sequence length="332" mass="33933">MVADPPPPAPPVRAEKPDRPGMGLLPIALGVGLLAAAIAISTTRSRADGELDWSNYGVGLGATAVLLVVAAAALMIGSGRTREDLVAWPGAVGILGVGAMIGVGLEDLDGSEDWLAYLIGGVIFLLSVAGYAAVRRGAFVVTAILGLGVAYLQLSEDVISDIGDDDDGAIIAAITVAVFVLVVTAVGWLLRTRALSGVVAGVIGLVGLNAVLATLVFQQLFAGFLPTMMMSGVDDTAVIPFEEAPTPDFDNDVYVILAIAAVLTLVWALAASVNGNPGFAVLTIAMPATVVPMATFVLVVEHPTWWGVALGGVGAVLLALVALRQLLARRKP</sequence>